<comment type="subcellular location">
    <subcellularLocation>
        <location evidence="1">Nucleus</location>
    </subcellularLocation>
</comment>
<proteinExistence type="inferred from homology"/>
<evidence type="ECO:0000256" key="4">
    <source>
        <dbReference type="ARBA" id="ARBA00023242"/>
    </source>
</evidence>
<dbReference type="PANTHER" id="PTHR10015:SF427">
    <property type="entry name" value="HEAT SHOCK FACTOR PROTEIN"/>
    <property type="match status" value="1"/>
</dbReference>
<evidence type="ECO:0000256" key="3">
    <source>
        <dbReference type="ARBA" id="ARBA00023125"/>
    </source>
</evidence>
<dbReference type="Gene3D" id="1.10.10.10">
    <property type="entry name" value="Winged helix-like DNA-binding domain superfamily/Winged helix DNA-binding domain"/>
    <property type="match status" value="1"/>
</dbReference>
<dbReference type="PANTHER" id="PTHR10015">
    <property type="entry name" value="HEAT SHOCK TRANSCRIPTION FACTOR"/>
    <property type="match status" value="1"/>
</dbReference>
<dbReference type="InParanoid" id="A0A1Y1ZAE3"/>
<accession>A0A1Y1ZAE3</accession>
<dbReference type="InterPro" id="IPR036388">
    <property type="entry name" value="WH-like_DNA-bd_sf"/>
</dbReference>
<keyword evidence="3 8" id="KW-0238">DNA-binding</keyword>
<feature type="compositionally biased region" description="Polar residues" evidence="6">
    <location>
        <begin position="107"/>
        <end position="117"/>
    </location>
</feature>
<evidence type="ECO:0000259" key="7">
    <source>
        <dbReference type="SMART" id="SM00415"/>
    </source>
</evidence>
<feature type="non-terminal residue" evidence="8">
    <location>
        <position position="1"/>
    </location>
</feature>
<dbReference type="Pfam" id="PF00447">
    <property type="entry name" value="HSF_DNA-bind"/>
    <property type="match status" value="1"/>
</dbReference>
<feature type="region of interest" description="Disordered" evidence="6">
    <location>
        <begin position="94"/>
        <end position="139"/>
    </location>
</feature>
<dbReference type="OrthoDB" id="60033at2759"/>
<keyword evidence="9" id="KW-1185">Reference proteome</keyword>
<dbReference type="AlphaFoldDB" id="A0A1Y1ZAE3"/>
<protein>
    <submittedName>
        <fullName evidence="8">Winged helix DNA-binding domain-containing protein</fullName>
    </submittedName>
</protein>
<reference evidence="8 9" key="1">
    <citation type="submission" date="2016-07" db="EMBL/GenBank/DDBJ databases">
        <title>Pervasive Adenine N6-methylation of Active Genes in Fungi.</title>
        <authorList>
            <consortium name="DOE Joint Genome Institute"/>
            <person name="Mondo S.J."/>
            <person name="Dannebaum R.O."/>
            <person name="Kuo R.C."/>
            <person name="Labutti K."/>
            <person name="Haridas S."/>
            <person name="Kuo A."/>
            <person name="Salamov A."/>
            <person name="Ahrendt S.R."/>
            <person name="Lipzen A."/>
            <person name="Sullivan W."/>
            <person name="Andreopoulos W.B."/>
            <person name="Clum A."/>
            <person name="Lindquist E."/>
            <person name="Daum C."/>
            <person name="Ramamoorthy G.K."/>
            <person name="Gryganskyi A."/>
            <person name="Culley D."/>
            <person name="Magnuson J.K."/>
            <person name="James T.Y."/>
            <person name="O'Malley M.A."/>
            <person name="Stajich J.E."/>
            <person name="Spatafora J.W."/>
            <person name="Visel A."/>
            <person name="Grigoriev I.V."/>
        </authorList>
    </citation>
    <scope>NUCLEOTIDE SEQUENCE [LARGE SCALE GENOMIC DNA]</scope>
    <source>
        <strain evidence="8 9">CBS 931.73</strain>
    </source>
</reference>
<name>A0A1Y1ZAE3_9FUNG</name>
<organism evidence="8 9">
    <name type="scientific">Basidiobolus meristosporus CBS 931.73</name>
    <dbReference type="NCBI Taxonomy" id="1314790"/>
    <lineage>
        <taxon>Eukaryota</taxon>
        <taxon>Fungi</taxon>
        <taxon>Fungi incertae sedis</taxon>
        <taxon>Zoopagomycota</taxon>
        <taxon>Entomophthoromycotina</taxon>
        <taxon>Basidiobolomycetes</taxon>
        <taxon>Basidiobolales</taxon>
        <taxon>Basidiobolaceae</taxon>
        <taxon>Basidiobolus</taxon>
    </lineage>
</organism>
<dbReference type="GO" id="GO:0003700">
    <property type="term" value="F:DNA-binding transcription factor activity"/>
    <property type="evidence" value="ECO:0007669"/>
    <property type="project" value="InterPro"/>
</dbReference>
<feature type="domain" description="HSF-type DNA-binding" evidence="7">
    <location>
        <begin position="1"/>
        <end position="92"/>
    </location>
</feature>
<dbReference type="SMART" id="SM00415">
    <property type="entry name" value="HSF"/>
    <property type="match status" value="1"/>
</dbReference>
<gene>
    <name evidence="8" type="ORF">K493DRAFT_202348</name>
</gene>
<evidence type="ECO:0000256" key="6">
    <source>
        <dbReference type="SAM" id="MobiDB-lite"/>
    </source>
</evidence>
<dbReference type="InterPro" id="IPR000232">
    <property type="entry name" value="HSF_DNA-bd"/>
</dbReference>
<dbReference type="STRING" id="1314790.A0A1Y1ZAE3"/>
<dbReference type="GO" id="GO:0005634">
    <property type="term" value="C:nucleus"/>
    <property type="evidence" value="ECO:0007669"/>
    <property type="project" value="UniProtKB-SubCell"/>
</dbReference>
<evidence type="ECO:0000256" key="1">
    <source>
        <dbReference type="ARBA" id="ARBA00004123"/>
    </source>
</evidence>
<comment type="similarity">
    <text evidence="2 5">Belongs to the HSF family.</text>
</comment>
<dbReference type="GO" id="GO:0043565">
    <property type="term" value="F:sequence-specific DNA binding"/>
    <property type="evidence" value="ECO:0007669"/>
    <property type="project" value="InterPro"/>
</dbReference>
<comment type="caution">
    <text evidence="8">The sequence shown here is derived from an EMBL/GenBank/DDBJ whole genome shotgun (WGS) entry which is preliminary data.</text>
</comment>
<evidence type="ECO:0000313" key="8">
    <source>
        <dbReference type="EMBL" id="ORY07231.1"/>
    </source>
</evidence>
<sequence length="223" mass="25003">LSDLQYSDTIDWDKSGTRFIIKDPGNLASKVLPQYYETSKFASFSRQLNIYGFHRVSDRRRTKRDTNLSTIIYSHPHFRRNHPSSLHLIQRMSGPYSREKPRLPPSKASTSALVSTPPSLPSPATGEPAPHGSCESNSGPVKECTNCKHLRQEIAGLSKAIANYMMILNQPSIPEKPSVFNGNPLVNHEVPWLSDMSLPFISSYSDSFLLGEASSSFYHEHKI</sequence>
<dbReference type="Proteomes" id="UP000193498">
    <property type="component" value="Unassembled WGS sequence"/>
</dbReference>
<dbReference type="EMBL" id="MCFE01000010">
    <property type="protein sequence ID" value="ORY07231.1"/>
    <property type="molecule type" value="Genomic_DNA"/>
</dbReference>
<dbReference type="InterPro" id="IPR036390">
    <property type="entry name" value="WH_DNA-bd_sf"/>
</dbReference>
<keyword evidence="4" id="KW-0539">Nucleus</keyword>
<dbReference type="SUPFAM" id="SSF46785">
    <property type="entry name" value="Winged helix' DNA-binding domain"/>
    <property type="match status" value="1"/>
</dbReference>
<evidence type="ECO:0000256" key="2">
    <source>
        <dbReference type="ARBA" id="ARBA00006403"/>
    </source>
</evidence>
<evidence type="ECO:0000313" key="9">
    <source>
        <dbReference type="Proteomes" id="UP000193498"/>
    </source>
</evidence>
<evidence type="ECO:0000256" key="5">
    <source>
        <dbReference type="RuleBase" id="RU004020"/>
    </source>
</evidence>